<dbReference type="KEGG" id="blr:BRLA_c039270"/>
<dbReference type="SUPFAM" id="SSF47413">
    <property type="entry name" value="lambda repressor-like DNA-binding domains"/>
    <property type="match status" value="1"/>
</dbReference>
<dbReference type="GO" id="GO:0003677">
    <property type="term" value="F:DNA binding"/>
    <property type="evidence" value="ECO:0007669"/>
    <property type="project" value="UniProtKB-KW"/>
</dbReference>
<gene>
    <name evidence="3" type="ORF">BRLA_c039270</name>
</gene>
<dbReference type="InterPro" id="IPR010982">
    <property type="entry name" value="Lambda_DNA-bd_dom_sf"/>
</dbReference>
<dbReference type="PROSITE" id="PS50943">
    <property type="entry name" value="HTH_CROC1"/>
    <property type="match status" value="1"/>
</dbReference>
<reference evidence="3 4" key="1">
    <citation type="journal article" date="2011" name="J. Bacteriol.">
        <title>Genome sequence of Brevibacillus laterosporus LMG 15441, a pathogen of invertebrates.</title>
        <authorList>
            <person name="Djukic M."/>
            <person name="Poehlein A."/>
            <person name="Thurmer A."/>
            <person name="Daniel R."/>
        </authorList>
    </citation>
    <scope>NUCLEOTIDE SEQUENCE [LARGE SCALE GENOMIC DNA]</scope>
    <source>
        <strain evidence="3 4">LMG 15441</strain>
    </source>
</reference>
<accession>A0A075RG15</accession>
<dbReference type="SMART" id="SM00530">
    <property type="entry name" value="HTH_XRE"/>
    <property type="match status" value="1"/>
</dbReference>
<keyword evidence="4" id="KW-1185">Reference proteome</keyword>
<dbReference type="Gene3D" id="1.10.260.40">
    <property type="entry name" value="lambda repressor-like DNA-binding domains"/>
    <property type="match status" value="1"/>
</dbReference>
<dbReference type="PANTHER" id="PTHR46558">
    <property type="entry name" value="TRACRIPTIONAL REGULATORY PROTEIN-RELATED-RELATED"/>
    <property type="match status" value="1"/>
</dbReference>
<dbReference type="RefSeq" id="WP_003334813.1">
    <property type="nucleotide sequence ID" value="NZ_CP007806.1"/>
</dbReference>
<evidence type="ECO:0000256" key="1">
    <source>
        <dbReference type="ARBA" id="ARBA00023125"/>
    </source>
</evidence>
<dbReference type="PANTHER" id="PTHR46558:SF4">
    <property type="entry name" value="DNA-BIDING PHAGE PROTEIN"/>
    <property type="match status" value="1"/>
</dbReference>
<protein>
    <submittedName>
        <fullName evidence="3">Putative transcriptional regulator</fullName>
    </submittedName>
</protein>
<dbReference type="EMBL" id="CP007806">
    <property type="protein sequence ID" value="AIG28210.1"/>
    <property type="molecule type" value="Genomic_DNA"/>
</dbReference>
<sequence>MEKEGKIRNELFMLRAKKRWSQKEVADKLGVSRQTIVSLEANRYNPSLMLAFKIAHLFEVDINEVFQYEVDKGDVPEC</sequence>
<dbReference type="STRING" id="1042163.BRLA_c039270"/>
<organism evidence="3 4">
    <name type="scientific">Brevibacillus laterosporus LMG 15441</name>
    <dbReference type="NCBI Taxonomy" id="1042163"/>
    <lineage>
        <taxon>Bacteria</taxon>
        <taxon>Bacillati</taxon>
        <taxon>Bacillota</taxon>
        <taxon>Bacilli</taxon>
        <taxon>Bacillales</taxon>
        <taxon>Paenibacillaceae</taxon>
        <taxon>Brevibacillus</taxon>
    </lineage>
</organism>
<dbReference type="AlphaFoldDB" id="A0A075RG15"/>
<dbReference type="InterPro" id="IPR001387">
    <property type="entry name" value="Cro/C1-type_HTH"/>
</dbReference>
<dbReference type="Pfam" id="PF01381">
    <property type="entry name" value="HTH_3"/>
    <property type="match status" value="1"/>
</dbReference>
<dbReference type="eggNOG" id="COG1476">
    <property type="taxonomic scope" value="Bacteria"/>
</dbReference>
<evidence type="ECO:0000313" key="4">
    <source>
        <dbReference type="Proteomes" id="UP000005850"/>
    </source>
</evidence>
<feature type="domain" description="HTH cro/C1-type" evidence="2">
    <location>
        <begin position="14"/>
        <end position="65"/>
    </location>
</feature>
<evidence type="ECO:0000313" key="3">
    <source>
        <dbReference type="EMBL" id="AIG28210.1"/>
    </source>
</evidence>
<proteinExistence type="predicted"/>
<name>A0A075RG15_BRELA</name>
<dbReference type="HOGENOM" id="CLU_066192_44_1_9"/>
<keyword evidence="1" id="KW-0238">DNA-binding</keyword>
<evidence type="ECO:0000259" key="2">
    <source>
        <dbReference type="PROSITE" id="PS50943"/>
    </source>
</evidence>
<dbReference type="CDD" id="cd00093">
    <property type="entry name" value="HTH_XRE"/>
    <property type="match status" value="1"/>
</dbReference>
<dbReference type="Proteomes" id="UP000005850">
    <property type="component" value="Chromosome"/>
</dbReference>